<comment type="similarity">
    <text evidence="2">Belongs to the CDP-glycerol glycerophosphotransferase family.</text>
</comment>
<dbReference type="GO" id="GO:0047355">
    <property type="term" value="F:CDP-glycerol glycerophosphotransferase activity"/>
    <property type="evidence" value="ECO:0007669"/>
    <property type="project" value="InterPro"/>
</dbReference>
<keyword evidence="3" id="KW-1003">Cell membrane</keyword>
<evidence type="ECO:0000256" key="4">
    <source>
        <dbReference type="ARBA" id="ARBA00022679"/>
    </source>
</evidence>
<dbReference type="RefSeq" id="WP_166010754.1">
    <property type="nucleotide sequence ID" value="NZ_CP049888.1"/>
</dbReference>
<dbReference type="SUPFAM" id="SSF53756">
    <property type="entry name" value="UDP-Glycosyltransferase/glycogen phosphorylase"/>
    <property type="match status" value="1"/>
</dbReference>
<proteinExistence type="inferred from homology"/>
<name>A0A6G8B0P5_9LACO</name>
<keyword evidence="8" id="KW-1185">Reference proteome</keyword>
<dbReference type="AlphaFoldDB" id="A0A6G8B0P5"/>
<sequence>MLDKNYDIINIDKIEYKDGTLNVKSHMNDVFFDKLILEKKINSAETSIVFKQFNETIELNLNLSDLSDLRGGYRIFAVRNNRKYAFKYDIFTNKNIWEKKEKLDVRSANPFSFYLGTDQNNLLEILIDVSANVDSELLEIPYSGAVDSISDDVECIHISATFTLGFLFSSNKNIEINPSLFLVRSAEQSQIKSVNYSVLFDENNQVYKIDAFFLKKDFGLMGQWAFGVVIEGSGYNYKLKIKCTSKEVYNNIFAIGKKNWFNSTIPGTIIDPQYLSNGSFILRARPKTKLEDSDVLDNMKLAYQIYKIENKLVLPNKKSANSSRLVFERETWFAQDNAFAIFKSAKNSNKDNNEFKYVINPESPHYERVKNLYSEDVIDLYSVEYFYALLTAKELITSIFPLELLSLYKTSGFFVNKIREIPTYYLGHGVLALKRMTSDYSYKSGLYDRVSVGSNFDYNIHRESLGFPRDRVRKLGYPRWDELNNSTKIKYNQILYFPTWRPWVDKLSDIEFVNSEYFNKIRELLQNDELLNKLKKHKTKLIVYLHPNIRRFSHLLYKTNRSEFVEIIDDSSITVERLEIESDLIISDYSSVVWDFAIQNKPIIFYQFDLKKYELMQGSYFDLKNLPYGKSANDAVDLSNMLDYYLNKNEIYLRESDRNINSFYNFKSMSEKIVMDIMSERVPKKYIKKDMTFNNLKIIWGSE</sequence>
<evidence type="ECO:0000256" key="1">
    <source>
        <dbReference type="ARBA" id="ARBA00004202"/>
    </source>
</evidence>
<dbReference type="InterPro" id="IPR043148">
    <property type="entry name" value="TagF_C"/>
</dbReference>
<evidence type="ECO:0000313" key="7">
    <source>
        <dbReference type="EMBL" id="QIL50800.1"/>
    </source>
</evidence>
<evidence type="ECO:0000313" key="8">
    <source>
        <dbReference type="Proteomes" id="UP000500741"/>
    </source>
</evidence>
<dbReference type="KEGG" id="wco:G7084_05420"/>
<dbReference type="InterPro" id="IPR043149">
    <property type="entry name" value="TagF_N"/>
</dbReference>
<dbReference type="Pfam" id="PF04464">
    <property type="entry name" value="Glyphos_transf"/>
    <property type="match status" value="1"/>
</dbReference>
<gene>
    <name evidence="7" type="ORF">G7084_05420</name>
</gene>
<keyword evidence="4" id="KW-0808">Transferase</keyword>
<keyword evidence="6" id="KW-0472">Membrane</keyword>
<comment type="subcellular location">
    <subcellularLocation>
        <location evidence="1">Cell membrane</location>
        <topology evidence="1">Peripheral membrane protein</topology>
    </subcellularLocation>
</comment>
<dbReference type="Proteomes" id="UP000500741">
    <property type="component" value="Chromosome"/>
</dbReference>
<organism evidence="7 8">
    <name type="scientific">Weissella coleopterorum</name>
    <dbReference type="NCBI Taxonomy" id="2714949"/>
    <lineage>
        <taxon>Bacteria</taxon>
        <taxon>Bacillati</taxon>
        <taxon>Bacillota</taxon>
        <taxon>Bacilli</taxon>
        <taxon>Lactobacillales</taxon>
        <taxon>Lactobacillaceae</taxon>
        <taxon>Weissella</taxon>
    </lineage>
</organism>
<dbReference type="GO" id="GO:0019350">
    <property type="term" value="P:teichoic acid biosynthetic process"/>
    <property type="evidence" value="ECO:0007669"/>
    <property type="project" value="UniProtKB-KW"/>
</dbReference>
<dbReference type="GO" id="GO:0005886">
    <property type="term" value="C:plasma membrane"/>
    <property type="evidence" value="ECO:0007669"/>
    <property type="project" value="UniProtKB-SubCell"/>
</dbReference>
<reference evidence="7 8" key="1">
    <citation type="submission" date="2020-03" db="EMBL/GenBank/DDBJ databases">
        <title>Weissella sp. nov., isolated from Cybister lewisianus.</title>
        <authorList>
            <person name="Hyun D.-W."/>
            <person name="Bae J.-W."/>
        </authorList>
    </citation>
    <scope>NUCLEOTIDE SEQUENCE [LARGE SCALE GENOMIC DNA]</scope>
    <source>
        <strain evidence="7 8">HDW19</strain>
    </source>
</reference>
<evidence type="ECO:0000256" key="3">
    <source>
        <dbReference type="ARBA" id="ARBA00022475"/>
    </source>
</evidence>
<keyword evidence="5" id="KW-0777">Teichoic acid biosynthesis</keyword>
<dbReference type="Gene3D" id="3.40.50.11820">
    <property type="match status" value="1"/>
</dbReference>
<evidence type="ECO:0000256" key="6">
    <source>
        <dbReference type="ARBA" id="ARBA00023136"/>
    </source>
</evidence>
<dbReference type="InterPro" id="IPR051612">
    <property type="entry name" value="Teichoic_Acid_Biosynth"/>
</dbReference>
<evidence type="ECO:0000256" key="2">
    <source>
        <dbReference type="ARBA" id="ARBA00010488"/>
    </source>
</evidence>
<evidence type="ECO:0000256" key="5">
    <source>
        <dbReference type="ARBA" id="ARBA00022944"/>
    </source>
</evidence>
<dbReference type="InterPro" id="IPR007554">
    <property type="entry name" value="Glycerophosphate_synth"/>
</dbReference>
<dbReference type="EMBL" id="CP049888">
    <property type="protein sequence ID" value="QIL50800.1"/>
    <property type="molecule type" value="Genomic_DNA"/>
</dbReference>
<dbReference type="PANTHER" id="PTHR37316">
    <property type="entry name" value="TEICHOIC ACID GLYCEROL-PHOSPHATE PRIMASE"/>
    <property type="match status" value="1"/>
</dbReference>
<accession>A0A6G8B0P5</accession>
<dbReference type="Gene3D" id="3.40.50.12580">
    <property type="match status" value="1"/>
</dbReference>
<dbReference type="PANTHER" id="PTHR37316:SF3">
    <property type="entry name" value="TEICHOIC ACID GLYCEROL-PHOSPHATE TRANSFERASE"/>
    <property type="match status" value="1"/>
</dbReference>
<protein>
    <submittedName>
        <fullName evidence="7">Uncharacterized protein</fullName>
    </submittedName>
</protein>